<evidence type="ECO:0000256" key="10">
    <source>
        <dbReference type="RuleBase" id="RU361228"/>
    </source>
</evidence>
<keyword evidence="3" id="KW-0964">Secreted</keyword>
<dbReference type="InterPro" id="IPR004170">
    <property type="entry name" value="WWE_dom"/>
</dbReference>
<dbReference type="GO" id="GO:0106274">
    <property type="term" value="F:NAD+-protein-arginine ADP-ribosyltransferase activity"/>
    <property type="evidence" value="ECO:0007669"/>
    <property type="project" value="UniProtKB-EC"/>
</dbReference>
<dbReference type="Gene3D" id="3.90.176.10">
    <property type="entry name" value="Toxin ADP-ribosyltransferase, Chain A, domain 1"/>
    <property type="match status" value="1"/>
</dbReference>
<dbReference type="GO" id="GO:0016779">
    <property type="term" value="F:nucleotidyltransferase activity"/>
    <property type="evidence" value="ECO:0007669"/>
    <property type="project" value="UniProtKB-KW"/>
</dbReference>
<dbReference type="PANTHER" id="PTHR10339">
    <property type="entry name" value="ADP-RIBOSYLTRANSFERASE"/>
    <property type="match status" value="1"/>
</dbReference>
<keyword evidence="10" id="KW-0520">NAD</keyword>
<dbReference type="PANTHER" id="PTHR10339:SF25">
    <property type="entry name" value="SECRETED EXOENZYME S"/>
    <property type="match status" value="1"/>
</dbReference>
<organism evidence="12">
    <name type="scientific">Adineta vaga</name>
    <name type="common">Rotifer</name>
    <name type="synonym">Callidina vaga</name>
    <dbReference type="NCBI Taxonomy" id="104782"/>
    <lineage>
        <taxon>Eukaryota</taxon>
        <taxon>Metazoa</taxon>
        <taxon>Spiralia</taxon>
        <taxon>Gnathifera</taxon>
        <taxon>Rotifera</taxon>
        <taxon>Eurotatoria</taxon>
        <taxon>Bdelloidea</taxon>
        <taxon>Adinetida</taxon>
        <taxon>Adinetidae</taxon>
        <taxon>Adineta</taxon>
    </lineage>
</organism>
<evidence type="ECO:0000256" key="1">
    <source>
        <dbReference type="ARBA" id="ARBA00004613"/>
    </source>
</evidence>
<dbReference type="GO" id="GO:0003950">
    <property type="term" value="F:NAD+ poly-ADP-ribosyltransferase activity"/>
    <property type="evidence" value="ECO:0007669"/>
    <property type="project" value="TreeGrafter"/>
</dbReference>
<evidence type="ECO:0000256" key="4">
    <source>
        <dbReference type="ARBA" id="ARBA00022656"/>
    </source>
</evidence>
<keyword evidence="10" id="KW-0521">NADP</keyword>
<dbReference type="AlphaFoldDB" id="B3G4Q1"/>
<comment type="catalytic activity">
    <reaction evidence="9 10">
        <text>L-arginyl-[protein] + NAD(+) = N(omega)-(ADP-D-ribosyl)-L-arginyl-[protein] + nicotinamide + H(+)</text>
        <dbReference type="Rhea" id="RHEA:19149"/>
        <dbReference type="Rhea" id="RHEA-COMP:10532"/>
        <dbReference type="Rhea" id="RHEA-COMP:15087"/>
        <dbReference type="ChEBI" id="CHEBI:15378"/>
        <dbReference type="ChEBI" id="CHEBI:17154"/>
        <dbReference type="ChEBI" id="CHEBI:29965"/>
        <dbReference type="ChEBI" id="CHEBI:57540"/>
        <dbReference type="ChEBI" id="CHEBI:142554"/>
        <dbReference type="EC" id="2.4.2.31"/>
    </reaction>
</comment>
<comment type="subcellular location">
    <subcellularLocation>
        <location evidence="1">Secreted</location>
    </subcellularLocation>
</comment>
<keyword evidence="6 10" id="KW-0808">Transferase</keyword>
<evidence type="ECO:0000259" key="11">
    <source>
        <dbReference type="PROSITE" id="PS50918"/>
    </source>
</evidence>
<evidence type="ECO:0000256" key="2">
    <source>
        <dbReference type="ARBA" id="ARBA00009558"/>
    </source>
</evidence>
<evidence type="ECO:0000256" key="8">
    <source>
        <dbReference type="ARBA" id="ARBA00023026"/>
    </source>
</evidence>
<dbReference type="PROSITE" id="PS51996">
    <property type="entry name" value="TR_MART"/>
    <property type="match status" value="1"/>
</dbReference>
<sequence length="365" mass="42625">MAAVPRTTILRRPCNYQWYWRNSSKNADEQWEKYTDIENEIIEGAYKENKSGVEIDGGCIINLKDKVQYNKNDTKKQQPIKRVQFDQDHNDIHLRENNRFSLPVPITSMSSEQESEKNDEVPLPTPAFFPGLYYRCELRNTNKTLSDVVEDAAEGIRQEGRTLDKSNEAEWLAQQLLAVKHYGARLEKVDCDTEISREIGETCIYLYTKESFLYRLINQILRNPTGGTDQQIKTLGPFCFLLQTYLQQHPTTGILTVYRGLHITDKERKQFMRHFISFTSFTSTSRNRKKAESFGNTLLIIDLNVKQNLSANKNVFCGVNISELSDFPEEEEFLIWIYALFEFINYEYDPEKKKHIIHLKSSDKN</sequence>
<evidence type="ECO:0000256" key="6">
    <source>
        <dbReference type="ARBA" id="ARBA00022679"/>
    </source>
</evidence>
<keyword evidence="4" id="KW-0800">Toxin</keyword>
<dbReference type="InterPro" id="IPR037197">
    <property type="entry name" value="WWE_dom_sf"/>
</dbReference>
<evidence type="ECO:0000256" key="9">
    <source>
        <dbReference type="ARBA" id="ARBA00047597"/>
    </source>
</evidence>
<dbReference type="SUPFAM" id="SSF56399">
    <property type="entry name" value="ADP-ribosylation"/>
    <property type="match status" value="1"/>
</dbReference>
<keyword evidence="7" id="KW-0548">Nucleotidyltransferase</keyword>
<protein>
    <recommendedName>
        <fullName evidence="10">NAD(P)(+)--arginine ADP-ribosyltransferase</fullName>
        <ecNumber evidence="10">2.4.2.31</ecNumber>
    </recommendedName>
    <alternativeName>
        <fullName evidence="10">Mono(ADP-ribosyl)transferase</fullName>
    </alternativeName>
</protein>
<dbReference type="PROSITE" id="PS50918">
    <property type="entry name" value="WWE"/>
    <property type="match status" value="1"/>
</dbReference>
<dbReference type="EMBL" id="EU643491">
    <property type="protein sequence ID" value="ACD54799.1"/>
    <property type="molecule type" value="Genomic_DNA"/>
</dbReference>
<dbReference type="GO" id="GO:0090729">
    <property type="term" value="F:toxin activity"/>
    <property type="evidence" value="ECO:0007669"/>
    <property type="project" value="UniProtKB-KW"/>
</dbReference>
<dbReference type="InterPro" id="IPR000768">
    <property type="entry name" value="ART"/>
</dbReference>
<feature type="domain" description="WWE" evidence="11">
    <location>
        <begin position="2"/>
        <end position="82"/>
    </location>
</feature>
<evidence type="ECO:0000256" key="5">
    <source>
        <dbReference type="ARBA" id="ARBA00022676"/>
    </source>
</evidence>
<dbReference type="Pfam" id="PF02825">
    <property type="entry name" value="WWE"/>
    <property type="match status" value="1"/>
</dbReference>
<dbReference type="SUPFAM" id="SSF117839">
    <property type="entry name" value="WWE domain"/>
    <property type="match status" value="1"/>
</dbReference>
<dbReference type="InterPro" id="IPR050999">
    <property type="entry name" value="ADP-ribosyltransferase_ARG"/>
</dbReference>
<dbReference type="Gene3D" id="3.30.720.50">
    <property type="match status" value="1"/>
</dbReference>
<keyword evidence="8" id="KW-0843">Virulence</keyword>
<evidence type="ECO:0000256" key="7">
    <source>
        <dbReference type="ARBA" id="ARBA00022695"/>
    </source>
</evidence>
<evidence type="ECO:0000313" key="12">
    <source>
        <dbReference type="EMBL" id="ACD54799.1"/>
    </source>
</evidence>
<name>B3G4Q1_ADIVA</name>
<dbReference type="GO" id="GO:0005576">
    <property type="term" value="C:extracellular region"/>
    <property type="evidence" value="ECO:0007669"/>
    <property type="project" value="UniProtKB-SubCell"/>
</dbReference>
<dbReference type="EC" id="2.4.2.31" evidence="10"/>
<proteinExistence type="inferred from homology"/>
<dbReference type="Pfam" id="PF01129">
    <property type="entry name" value="ART"/>
    <property type="match status" value="1"/>
</dbReference>
<evidence type="ECO:0000256" key="3">
    <source>
        <dbReference type="ARBA" id="ARBA00022525"/>
    </source>
</evidence>
<accession>B3G4Q1</accession>
<comment type="similarity">
    <text evidence="2 10">Belongs to the Arg-specific ADP-ribosyltransferase family.</text>
</comment>
<keyword evidence="5 10" id="KW-0328">Glycosyltransferase</keyword>
<reference evidence="12" key="1">
    <citation type="journal article" date="2008" name="Science">
        <title>Massive horizontal gene transfer in bdelloid rotifers.</title>
        <authorList>
            <person name="Gladyshev E.A."/>
            <person name="Meselson M.S."/>
            <person name="Arkhipova I.R."/>
        </authorList>
    </citation>
    <scope>NUCLEOTIDE SEQUENCE</scope>
</reference>